<accession>A0ABR5B022</accession>
<comment type="caution">
    <text evidence="3">The sequence shown here is derived from an EMBL/GenBank/DDBJ whole genome shotgun (WGS) entry which is preliminary data.</text>
</comment>
<dbReference type="Proteomes" id="UP000031982">
    <property type="component" value="Unassembled WGS sequence"/>
</dbReference>
<dbReference type="InterPro" id="IPR036388">
    <property type="entry name" value="WH-like_DNA-bd_sf"/>
</dbReference>
<protein>
    <recommendedName>
        <fullName evidence="2">HTH arsR-type domain-containing protein</fullName>
    </recommendedName>
</protein>
<dbReference type="SMART" id="SM00418">
    <property type="entry name" value="HTH_ARSR"/>
    <property type="match status" value="1"/>
</dbReference>
<evidence type="ECO:0000256" key="1">
    <source>
        <dbReference type="ARBA" id="ARBA00023125"/>
    </source>
</evidence>
<evidence type="ECO:0000313" key="3">
    <source>
        <dbReference type="EMBL" id="KIL80308.1"/>
    </source>
</evidence>
<organism evidence="3 4">
    <name type="scientific">Bacillus badius</name>
    <dbReference type="NCBI Taxonomy" id="1455"/>
    <lineage>
        <taxon>Bacteria</taxon>
        <taxon>Bacillati</taxon>
        <taxon>Bacillota</taxon>
        <taxon>Bacilli</taxon>
        <taxon>Bacillales</taxon>
        <taxon>Bacillaceae</taxon>
        <taxon>Pseudobacillus</taxon>
    </lineage>
</organism>
<dbReference type="RefSeq" id="WP_041113052.1">
    <property type="nucleotide sequence ID" value="NZ_JARTHD010000022.1"/>
</dbReference>
<dbReference type="Pfam" id="PF12840">
    <property type="entry name" value="HTH_20"/>
    <property type="match status" value="1"/>
</dbReference>
<reference evidence="3 4" key="1">
    <citation type="submission" date="2015-01" db="EMBL/GenBank/DDBJ databases">
        <title>Genome Assembly of Bacillus badius MTCC 1458.</title>
        <authorList>
            <person name="Verma A."/>
            <person name="Khatri I."/>
            <person name="Mual P."/>
            <person name="Subramanian S."/>
            <person name="Krishnamurthi S."/>
        </authorList>
    </citation>
    <scope>NUCLEOTIDE SEQUENCE [LARGE SCALE GENOMIC DNA]</scope>
    <source>
        <strain evidence="3 4">MTCC 1458</strain>
    </source>
</reference>
<evidence type="ECO:0000259" key="2">
    <source>
        <dbReference type="SMART" id="SM00418"/>
    </source>
</evidence>
<keyword evidence="4" id="KW-1185">Reference proteome</keyword>
<feature type="domain" description="HTH arsR-type" evidence="2">
    <location>
        <begin position="4"/>
        <end position="89"/>
    </location>
</feature>
<sequence>MKESKGEVLLHPVRMKIVQTLISGRKLTVQQMSEKLSDVPQASLYRHLKKLLEAELIMIVEENQVRGTVEKVYALPEISGQAASEEFLNLSKEEHISYFTKFMAIVLADFESYVSQESVDFLKDGAGYRQAVFYATDEEFQSFIRTMGQEMMKLIQNEPAPGRVKRTMSTVITAEHPEKE</sequence>
<dbReference type="EMBL" id="JXLP01000001">
    <property type="protein sequence ID" value="KIL80308.1"/>
    <property type="molecule type" value="Genomic_DNA"/>
</dbReference>
<dbReference type="InterPro" id="IPR011991">
    <property type="entry name" value="ArsR-like_HTH"/>
</dbReference>
<dbReference type="SUPFAM" id="SSF46785">
    <property type="entry name" value="Winged helix' DNA-binding domain"/>
    <property type="match status" value="1"/>
</dbReference>
<evidence type="ECO:0000313" key="4">
    <source>
        <dbReference type="Proteomes" id="UP000031982"/>
    </source>
</evidence>
<keyword evidence="1" id="KW-0238">DNA-binding</keyword>
<dbReference type="InterPro" id="IPR001845">
    <property type="entry name" value="HTH_ArsR_DNA-bd_dom"/>
</dbReference>
<dbReference type="Gene3D" id="1.10.10.10">
    <property type="entry name" value="Winged helix-like DNA-binding domain superfamily/Winged helix DNA-binding domain"/>
    <property type="match status" value="1"/>
</dbReference>
<dbReference type="CDD" id="cd00090">
    <property type="entry name" value="HTH_ARSR"/>
    <property type="match status" value="1"/>
</dbReference>
<dbReference type="NCBIfam" id="NF005061">
    <property type="entry name" value="PRK06474.1"/>
    <property type="match status" value="1"/>
</dbReference>
<name>A0ABR5B022_BACBA</name>
<gene>
    <name evidence="3" type="ORF">SD77_0156</name>
</gene>
<proteinExistence type="predicted"/>
<dbReference type="Gene3D" id="6.10.140.2180">
    <property type="match status" value="1"/>
</dbReference>
<dbReference type="InterPro" id="IPR036390">
    <property type="entry name" value="WH_DNA-bd_sf"/>
</dbReference>